<feature type="region of interest" description="Disordered" evidence="7">
    <location>
        <begin position="333"/>
        <end position="383"/>
    </location>
</feature>
<dbReference type="InterPro" id="IPR017441">
    <property type="entry name" value="Protein_kinase_ATP_BS"/>
</dbReference>
<evidence type="ECO:0000256" key="4">
    <source>
        <dbReference type="ARBA" id="ARBA00022840"/>
    </source>
</evidence>
<evidence type="ECO:0000256" key="5">
    <source>
        <dbReference type="PROSITE-ProRule" id="PRU10141"/>
    </source>
</evidence>
<dbReference type="SUPFAM" id="SSF56112">
    <property type="entry name" value="Protein kinase-like (PK-like)"/>
    <property type="match status" value="1"/>
</dbReference>
<feature type="compositionally biased region" description="Basic and acidic residues" evidence="7">
    <location>
        <begin position="367"/>
        <end position="383"/>
    </location>
</feature>
<evidence type="ECO:0000256" key="6">
    <source>
        <dbReference type="RuleBase" id="RU000304"/>
    </source>
</evidence>
<proteinExistence type="inferred from homology"/>
<dbReference type="SMART" id="SM00220">
    <property type="entry name" value="S_TKc"/>
    <property type="match status" value="1"/>
</dbReference>
<dbReference type="GO" id="GO:0005737">
    <property type="term" value="C:cytoplasm"/>
    <property type="evidence" value="ECO:0007669"/>
    <property type="project" value="TreeGrafter"/>
</dbReference>
<dbReference type="PANTHER" id="PTHR24346:SF92">
    <property type="entry name" value="SNF1-RELATED PROTEIN KINASE 2.6"/>
    <property type="match status" value="1"/>
</dbReference>
<dbReference type="AlphaFoldDB" id="A0AAW1RHK3"/>
<keyword evidence="3" id="KW-0418">Kinase</keyword>
<evidence type="ECO:0000259" key="8">
    <source>
        <dbReference type="PROSITE" id="PS50011"/>
    </source>
</evidence>
<gene>
    <name evidence="9" type="ORF">WJX81_006569</name>
</gene>
<dbReference type="Pfam" id="PF00069">
    <property type="entry name" value="Pkinase"/>
    <property type="match status" value="1"/>
</dbReference>
<evidence type="ECO:0000256" key="3">
    <source>
        <dbReference type="ARBA" id="ARBA00022777"/>
    </source>
</evidence>
<keyword evidence="2 5" id="KW-0547">Nucleotide-binding</keyword>
<dbReference type="FunFam" id="1.10.510.10:FF:000132">
    <property type="entry name" value="Serine/threonine-protein kinase SRK2A"/>
    <property type="match status" value="1"/>
</dbReference>
<dbReference type="InterPro" id="IPR011009">
    <property type="entry name" value="Kinase-like_dom_sf"/>
</dbReference>
<reference evidence="9 10" key="1">
    <citation type="journal article" date="2024" name="Nat. Commun.">
        <title>Phylogenomics reveals the evolutionary origins of lichenization in chlorophyte algae.</title>
        <authorList>
            <person name="Puginier C."/>
            <person name="Libourel C."/>
            <person name="Otte J."/>
            <person name="Skaloud P."/>
            <person name="Haon M."/>
            <person name="Grisel S."/>
            <person name="Petersen M."/>
            <person name="Berrin J.G."/>
            <person name="Delaux P.M."/>
            <person name="Dal Grande F."/>
            <person name="Keller J."/>
        </authorList>
    </citation>
    <scope>NUCLEOTIDE SEQUENCE [LARGE SCALE GENOMIC DNA]</scope>
    <source>
        <strain evidence="9 10">SAG 245.80</strain>
    </source>
</reference>
<dbReference type="PROSITE" id="PS00107">
    <property type="entry name" value="PROTEIN_KINASE_ATP"/>
    <property type="match status" value="1"/>
</dbReference>
<dbReference type="EMBL" id="JALJOU010000039">
    <property type="protein sequence ID" value="KAK9832742.1"/>
    <property type="molecule type" value="Genomic_DNA"/>
</dbReference>
<dbReference type="GO" id="GO:0004674">
    <property type="term" value="F:protein serine/threonine kinase activity"/>
    <property type="evidence" value="ECO:0007669"/>
    <property type="project" value="UniProtKB-KW"/>
</dbReference>
<dbReference type="Proteomes" id="UP001445335">
    <property type="component" value="Unassembled WGS sequence"/>
</dbReference>
<protein>
    <recommendedName>
        <fullName evidence="8">Protein kinase domain-containing protein</fullName>
    </recommendedName>
</protein>
<dbReference type="Gene3D" id="3.30.200.20">
    <property type="entry name" value="Phosphorylase Kinase, domain 1"/>
    <property type="match status" value="1"/>
</dbReference>
<evidence type="ECO:0000256" key="2">
    <source>
        <dbReference type="ARBA" id="ARBA00022741"/>
    </source>
</evidence>
<dbReference type="GO" id="GO:0005524">
    <property type="term" value="F:ATP binding"/>
    <property type="evidence" value="ECO:0007669"/>
    <property type="project" value="UniProtKB-UniRule"/>
</dbReference>
<feature type="compositionally biased region" description="Acidic residues" evidence="7">
    <location>
        <begin position="355"/>
        <end position="364"/>
    </location>
</feature>
<dbReference type="InterPro" id="IPR008271">
    <property type="entry name" value="Ser/Thr_kinase_AS"/>
</dbReference>
<evidence type="ECO:0000313" key="9">
    <source>
        <dbReference type="EMBL" id="KAK9832742.1"/>
    </source>
</evidence>
<evidence type="ECO:0000256" key="1">
    <source>
        <dbReference type="ARBA" id="ARBA00022679"/>
    </source>
</evidence>
<organism evidence="9 10">
    <name type="scientific">Elliptochloris bilobata</name>
    <dbReference type="NCBI Taxonomy" id="381761"/>
    <lineage>
        <taxon>Eukaryota</taxon>
        <taxon>Viridiplantae</taxon>
        <taxon>Chlorophyta</taxon>
        <taxon>core chlorophytes</taxon>
        <taxon>Trebouxiophyceae</taxon>
        <taxon>Trebouxiophyceae incertae sedis</taxon>
        <taxon>Elliptochloris clade</taxon>
        <taxon>Elliptochloris</taxon>
    </lineage>
</organism>
<keyword evidence="4 5" id="KW-0067">ATP-binding</keyword>
<accession>A0AAW1RHK3</accession>
<keyword evidence="1" id="KW-0808">Transferase</keyword>
<evidence type="ECO:0000256" key="7">
    <source>
        <dbReference type="SAM" id="MobiDB-lite"/>
    </source>
</evidence>
<keyword evidence="6" id="KW-0723">Serine/threonine-protein kinase</keyword>
<dbReference type="GO" id="GO:0035556">
    <property type="term" value="P:intracellular signal transduction"/>
    <property type="evidence" value="ECO:0007669"/>
    <property type="project" value="TreeGrafter"/>
</dbReference>
<dbReference type="PANTHER" id="PTHR24346">
    <property type="entry name" value="MAP/MICROTUBULE AFFINITY-REGULATING KINASE"/>
    <property type="match status" value="1"/>
</dbReference>
<dbReference type="Gene3D" id="1.10.510.10">
    <property type="entry name" value="Transferase(Phosphotransferase) domain 1"/>
    <property type="match status" value="1"/>
</dbReference>
<comment type="similarity">
    <text evidence="6">Belongs to the protein kinase superfamily.</text>
</comment>
<feature type="domain" description="Protein kinase" evidence="8">
    <location>
        <begin position="40"/>
        <end position="296"/>
    </location>
</feature>
<evidence type="ECO:0000313" key="10">
    <source>
        <dbReference type="Proteomes" id="UP001445335"/>
    </source>
</evidence>
<sequence>MSVHPGVPVYAPHLCALEPRAHSSQGTSTSAQVDYDRSRYELVKELGAGSFGVAWLMKDRRTGELVACKLIERGDRIDKNVERELVNHRWLRHPNIVRFHEVFLTATHLGIVMEYAAGGELFERIIEAGRLPEAEARFFFQQLISGIAYCHKEGVCHRDLKLDNTLLDGSTPPRLKICDFGFSKSEWFDSQPKSMVGTRNYFAPEVMIRKQYDGKRADMWSCGVLLYVMIVGSYPFEDPKDPGNFRRFVQRTIRAAYTFPPEVLVSAECRDLISRIFQADPNKRATVEDIRRHPWFLRDLPPELADGGRAARAALPPVSQSVEELKSIVASARYAPVPPPPPQQHLSAAERYEDAGEAGDDDFMQAELDKLDQMGLTDHGRVD</sequence>
<dbReference type="InterPro" id="IPR000719">
    <property type="entry name" value="Prot_kinase_dom"/>
</dbReference>
<feature type="binding site" evidence="5">
    <location>
        <position position="69"/>
    </location>
    <ligand>
        <name>ATP</name>
        <dbReference type="ChEBI" id="CHEBI:30616"/>
    </ligand>
</feature>
<comment type="caution">
    <text evidence="9">The sequence shown here is derived from an EMBL/GenBank/DDBJ whole genome shotgun (WGS) entry which is preliminary data.</text>
</comment>
<dbReference type="PROSITE" id="PS00108">
    <property type="entry name" value="PROTEIN_KINASE_ST"/>
    <property type="match status" value="1"/>
</dbReference>
<name>A0AAW1RHK3_9CHLO</name>
<dbReference type="PROSITE" id="PS50011">
    <property type="entry name" value="PROTEIN_KINASE_DOM"/>
    <property type="match status" value="1"/>
</dbReference>
<keyword evidence="10" id="KW-1185">Reference proteome</keyword>